<evidence type="ECO:0000313" key="6">
    <source>
        <dbReference type="Proteomes" id="UP000007014"/>
    </source>
</evidence>
<dbReference type="Pfam" id="PF00009">
    <property type="entry name" value="GTP_EFTU"/>
    <property type="match status" value="1"/>
</dbReference>
<keyword evidence="6" id="KW-1185">Reference proteome</keyword>
<evidence type="ECO:0000259" key="4">
    <source>
        <dbReference type="PROSITE" id="PS51722"/>
    </source>
</evidence>
<keyword evidence="1" id="KW-0547">Nucleotide-binding</keyword>
<name>M1VEH9_CYAM1</name>
<accession>M1VEH9</accession>
<evidence type="ECO:0000256" key="1">
    <source>
        <dbReference type="ARBA" id="ARBA00022741"/>
    </source>
</evidence>
<organism evidence="5 6">
    <name type="scientific">Cyanidioschyzon merolae (strain NIES-3377 / 10D)</name>
    <name type="common">Unicellular red alga</name>
    <dbReference type="NCBI Taxonomy" id="280699"/>
    <lineage>
        <taxon>Eukaryota</taxon>
        <taxon>Rhodophyta</taxon>
        <taxon>Bangiophyceae</taxon>
        <taxon>Cyanidiales</taxon>
        <taxon>Cyanidiaceae</taxon>
        <taxon>Cyanidioschyzon</taxon>
    </lineage>
</organism>
<dbReference type="eggNOG" id="KOG0458">
    <property type="taxonomic scope" value="Eukaryota"/>
</dbReference>
<dbReference type="Gene3D" id="3.40.50.300">
    <property type="entry name" value="P-loop containing nucleotide triphosphate hydrolases"/>
    <property type="match status" value="1"/>
</dbReference>
<dbReference type="PRINTS" id="PR00315">
    <property type="entry name" value="ELONGATNFCT"/>
</dbReference>
<dbReference type="PANTHER" id="PTHR23115">
    <property type="entry name" value="TRANSLATION FACTOR"/>
    <property type="match status" value="1"/>
</dbReference>
<gene>
    <name evidence="5" type="ORF">CYME_CMB091C</name>
</gene>
<dbReference type="RefSeq" id="XP_005535189.1">
    <property type="nucleotide sequence ID" value="XM_005535132.1"/>
</dbReference>
<dbReference type="InterPro" id="IPR050100">
    <property type="entry name" value="TRAFAC_GTPase_members"/>
</dbReference>
<dbReference type="EMBL" id="AP006484">
    <property type="protein sequence ID" value="BAM78903.1"/>
    <property type="molecule type" value="Genomic_DNA"/>
</dbReference>
<keyword evidence="5" id="KW-0648">Protein biosynthesis</keyword>
<feature type="region of interest" description="Disordered" evidence="3">
    <location>
        <begin position="102"/>
        <end position="140"/>
    </location>
</feature>
<feature type="compositionally biased region" description="Basic and acidic residues" evidence="3">
    <location>
        <begin position="123"/>
        <end position="132"/>
    </location>
</feature>
<dbReference type="InterPro" id="IPR027417">
    <property type="entry name" value="P-loop_NTPase"/>
</dbReference>
<dbReference type="Gene3D" id="2.40.30.10">
    <property type="entry name" value="Translation factors"/>
    <property type="match status" value="1"/>
</dbReference>
<evidence type="ECO:0000313" key="5">
    <source>
        <dbReference type="EMBL" id="BAM78903.1"/>
    </source>
</evidence>
<dbReference type="AlphaFoldDB" id="M1VEH9"/>
<dbReference type="HOGENOM" id="CLU_448620_0_0_1"/>
<feature type="compositionally biased region" description="Polar residues" evidence="3">
    <location>
        <begin position="102"/>
        <end position="111"/>
    </location>
</feature>
<proteinExistence type="predicted"/>
<evidence type="ECO:0000256" key="2">
    <source>
        <dbReference type="ARBA" id="ARBA00023134"/>
    </source>
</evidence>
<dbReference type="Gramene" id="CMB091CT">
    <property type="protein sequence ID" value="CMB091CT"/>
    <property type="gene ID" value="CMB091C"/>
</dbReference>
<dbReference type="GeneID" id="16992297"/>
<evidence type="ECO:0000256" key="3">
    <source>
        <dbReference type="SAM" id="MobiDB-lite"/>
    </source>
</evidence>
<dbReference type="GO" id="GO:0003746">
    <property type="term" value="F:translation elongation factor activity"/>
    <property type="evidence" value="ECO:0007669"/>
    <property type="project" value="UniProtKB-KW"/>
</dbReference>
<feature type="compositionally biased region" description="Acidic residues" evidence="3">
    <location>
        <begin position="14"/>
        <end position="30"/>
    </location>
</feature>
<feature type="region of interest" description="Disordered" evidence="3">
    <location>
        <begin position="14"/>
        <end position="88"/>
    </location>
</feature>
<feature type="domain" description="Tr-type G" evidence="4">
    <location>
        <begin position="147"/>
        <end position="378"/>
    </location>
</feature>
<dbReference type="GO" id="GO:0005525">
    <property type="term" value="F:GTP binding"/>
    <property type="evidence" value="ECO:0007669"/>
    <property type="project" value="UniProtKB-KW"/>
</dbReference>
<keyword evidence="2" id="KW-0342">GTP-binding</keyword>
<protein>
    <submittedName>
        <fullName evidence="5">Similar to eukaryotic translation elongation factor 1 alpha</fullName>
    </submittedName>
</protein>
<dbReference type="STRING" id="280699.M1VEH9"/>
<keyword evidence="5" id="KW-0251">Elongation factor</keyword>
<dbReference type="PROSITE" id="PS51722">
    <property type="entry name" value="G_TR_2"/>
    <property type="match status" value="1"/>
</dbReference>
<dbReference type="SUPFAM" id="SSF52540">
    <property type="entry name" value="P-loop containing nucleoside triphosphate hydrolases"/>
    <property type="match status" value="1"/>
</dbReference>
<dbReference type="OrthoDB" id="342024at2759"/>
<dbReference type="Proteomes" id="UP000007014">
    <property type="component" value="Chromosome 2"/>
</dbReference>
<reference evidence="5 6" key="1">
    <citation type="journal article" date="2004" name="Nature">
        <title>Genome sequence of the ultrasmall unicellular red alga Cyanidioschyzon merolae 10D.</title>
        <authorList>
            <person name="Matsuzaki M."/>
            <person name="Misumi O."/>
            <person name="Shin-i T."/>
            <person name="Maruyama S."/>
            <person name="Takahara M."/>
            <person name="Miyagishima S."/>
            <person name="Mori T."/>
            <person name="Nishida K."/>
            <person name="Yagisawa F."/>
            <person name="Nishida K."/>
            <person name="Yoshida Y."/>
            <person name="Nishimura Y."/>
            <person name="Nakao S."/>
            <person name="Kobayashi T."/>
            <person name="Momoyama Y."/>
            <person name="Higashiyama T."/>
            <person name="Minoda A."/>
            <person name="Sano M."/>
            <person name="Nomoto H."/>
            <person name="Oishi K."/>
            <person name="Hayashi H."/>
            <person name="Ohta F."/>
            <person name="Nishizaka S."/>
            <person name="Haga S."/>
            <person name="Miura S."/>
            <person name="Morishita T."/>
            <person name="Kabeya Y."/>
            <person name="Terasawa K."/>
            <person name="Suzuki Y."/>
            <person name="Ishii Y."/>
            <person name="Asakawa S."/>
            <person name="Takano H."/>
            <person name="Ohta N."/>
            <person name="Kuroiwa H."/>
            <person name="Tanaka K."/>
            <person name="Shimizu N."/>
            <person name="Sugano S."/>
            <person name="Sato N."/>
            <person name="Nozaki H."/>
            <person name="Ogasawara N."/>
            <person name="Kohara Y."/>
            <person name="Kuroiwa T."/>
        </authorList>
    </citation>
    <scope>NUCLEOTIDE SEQUENCE [LARGE SCALE GENOMIC DNA]</scope>
    <source>
        <strain evidence="5 6">10D</strain>
    </source>
</reference>
<reference evidence="5 6" key="2">
    <citation type="journal article" date="2007" name="BMC Biol.">
        <title>A 100%-complete sequence reveals unusually simple genomic features in the hot-spring red alga Cyanidioschyzon merolae.</title>
        <authorList>
            <person name="Nozaki H."/>
            <person name="Takano H."/>
            <person name="Misumi O."/>
            <person name="Terasawa K."/>
            <person name="Matsuzaki M."/>
            <person name="Maruyama S."/>
            <person name="Nishida K."/>
            <person name="Yagisawa F."/>
            <person name="Yoshida Y."/>
            <person name="Fujiwara T."/>
            <person name="Takio S."/>
            <person name="Tamura K."/>
            <person name="Chung S.J."/>
            <person name="Nakamura S."/>
            <person name="Kuroiwa H."/>
            <person name="Tanaka K."/>
            <person name="Sato N."/>
            <person name="Kuroiwa T."/>
        </authorList>
    </citation>
    <scope>NUCLEOTIDE SEQUENCE [LARGE SCALE GENOMIC DNA]</scope>
    <source>
        <strain evidence="5 6">10D</strain>
    </source>
</reference>
<sequence length="609" mass="66869">MPRWTQEIAEALDDYRDELDDGTYDDEESLSLEGDSLRAHVPPARSFQSTTSREDPAVKTKRASRTAPEVGVHSKATMKASNRSDPVAGKRVLHSAKIVETSTLPAQQPQPATVRMTPTAHPQESKPKRDAASSRGRLAEALQEQSCRHLTVVFAGHVDAGKSTLIAQMLIQLGGATLTELSHADQRAFQTPQEAPNLAWMLDSEQSERQHGVTVDMAIRQASPPDGTFTISFLDCPGHQDFVLAFLRGAFLADLGVLVIDARPGASDWAIEDERGQTRRHAQILRHVGVEQLVVAINKMDSCHYDESHFVALRRRLDHMLCGELGWQQIVYVPCSGRYGENTVDGTAPAQLREWYRPPEYEPLSLLGAMDRYLRSSAASRVTRLREPGIFAVLAADSTTFMGTLLTGTLYDGQAVTLWRTNGDTLDCVLDSIETLPERLAVDALPSRCFGTVRLSARGRQRAKSDAGEFASSGALMITAPEEQRVRFASRIRARLFGLASTMPVLPGQRLELFTAAVWGIIVRIRSLHSDDTGSSRKKLRRLPENAFSIAEITCVMEGSTGIGERDALLGEDIALQPFALASSSRELGCFVLRFRQNLVAIGEVIALC</sequence>
<dbReference type="KEGG" id="cme:CYME_CMB091C"/>
<dbReference type="GO" id="GO:0003924">
    <property type="term" value="F:GTPase activity"/>
    <property type="evidence" value="ECO:0007669"/>
    <property type="project" value="InterPro"/>
</dbReference>
<dbReference type="InterPro" id="IPR000795">
    <property type="entry name" value="T_Tr_GTP-bd_dom"/>
</dbReference>